<organism evidence="4 5">
    <name type="scientific">Filobacillus milosensis</name>
    <dbReference type="NCBI Taxonomy" id="94137"/>
    <lineage>
        <taxon>Bacteria</taxon>
        <taxon>Bacillati</taxon>
        <taxon>Bacillota</taxon>
        <taxon>Bacilli</taxon>
        <taxon>Bacillales</taxon>
        <taxon>Bacillaceae</taxon>
        <taxon>Filobacillus</taxon>
    </lineage>
</organism>
<dbReference type="InterPro" id="IPR035919">
    <property type="entry name" value="EAL_sf"/>
</dbReference>
<dbReference type="PANTHER" id="PTHR44757">
    <property type="entry name" value="DIGUANYLATE CYCLASE DGCP"/>
    <property type="match status" value="1"/>
</dbReference>
<feature type="transmembrane region" description="Helical" evidence="1">
    <location>
        <begin position="66"/>
        <end position="87"/>
    </location>
</feature>
<protein>
    <submittedName>
        <fullName evidence="4">EAL domain-containing protein</fullName>
    </submittedName>
</protein>
<feature type="transmembrane region" description="Helical" evidence="1">
    <location>
        <begin position="99"/>
        <end position="118"/>
    </location>
</feature>
<dbReference type="CDD" id="cd01949">
    <property type="entry name" value="GGDEF"/>
    <property type="match status" value="1"/>
</dbReference>
<dbReference type="InterPro" id="IPR029787">
    <property type="entry name" value="Nucleotide_cyclase"/>
</dbReference>
<dbReference type="Pfam" id="PF00990">
    <property type="entry name" value="GGDEF"/>
    <property type="match status" value="1"/>
</dbReference>
<dbReference type="RefSeq" id="WP_134341023.1">
    <property type="nucleotide sequence ID" value="NZ_SOPW01000016.1"/>
</dbReference>
<dbReference type="SMART" id="SM00052">
    <property type="entry name" value="EAL"/>
    <property type="match status" value="1"/>
</dbReference>
<feature type="domain" description="GGDEF" evidence="3">
    <location>
        <begin position="241"/>
        <end position="373"/>
    </location>
</feature>
<feature type="transmembrane region" description="Helical" evidence="1">
    <location>
        <begin position="42"/>
        <end position="60"/>
    </location>
</feature>
<feature type="transmembrane region" description="Helical" evidence="1">
    <location>
        <begin position="148"/>
        <end position="165"/>
    </location>
</feature>
<name>A0A4Y8IEE2_9BACI</name>
<dbReference type="InterPro" id="IPR001633">
    <property type="entry name" value="EAL_dom"/>
</dbReference>
<evidence type="ECO:0000256" key="1">
    <source>
        <dbReference type="SAM" id="Phobius"/>
    </source>
</evidence>
<dbReference type="InterPro" id="IPR000160">
    <property type="entry name" value="GGDEF_dom"/>
</dbReference>
<dbReference type="Pfam" id="PF00563">
    <property type="entry name" value="EAL"/>
    <property type="match status" value="1"/>
</dbReference>
<feature type="domain" description="EAL" evidence="2">
    <location>
        <begin position="382"/>
        <end position="636"/>
    </location>
</feature>
<proteinExistence type="predicted"/>
<dbReference type="NCBIfam" id="TIGR00254">
    <property type="entry name" value="GGDEF"/>
    <property type="match status" value="1"/>
</dbReference>
<feature type="transmembrane region" description="Helical" evidence="1">
    <location>
        <begin position="124"/>
        <end position="141"/>
    </location>
</feature>
<dbReference type="InterPro" id="IPR052155">
    <property type="entry name" value="Biofilm_reg_signaling"/>
</dbReference>
<dbReference type="InterPro" id="IPR043128">
    <property type="entry name" value="Rev_trsase/Diguanyl_cyclase"/>
</dbReference>
<accession>A0A4Y8IEE2</accession>
<sequence>MAIKGKQLELGLHPFKLSFKDLSLEKEYKADYDNEIREFNRMGIVLSYFAWLAFGIFSYAGNLNHFFHITLVIVFGLYPIFTLNLLILSSQQYLRYFQVLTALSNVAAGLSIIYIGQFILDKNLVTISGVFVVILFAFFILRLRYKIAVLTSLIYVTVYQFTMIGENESGILSLTLWVVEITCIIGGNQLERANRKSFHQNKMRQKAEERSSYLAYHDMLTGLPNRFMFTEKLRKLIKNGSQFAVLFIDLDQFKKINDTRGHTIGDQILQLVAQRLLKSVSKEDIVARLGGDEFTIILPSKTKTEVAHFAEKIVTDIRTPFFVENSKFHLKASVGISLFPVDGENLEALLKNSDIAMYSSKEYGGNNYRFFNNSMNSLLEEKVNLERMLHSALANEEFLVYYQPQIDLRTGQIFGAEALIRWEHPHQGMIPPDQFVPIAEETGLIGPIGDWVLRTACFQAKRWNREHEHPIRIAVNLSVKQLINGDIVSSVSKALHETGLDPNLLELELTESIFMQDAKFMVSTLNELKKLGVRISIDDFGTGYSSLAYLKDYPIDSLKVDRTFVHNLLNNKKNTAIVSAVITLARRLGIRSVAEGIENAEQLNFLEMEGCDLAQGYYFSRPLSEDQMNDLLGHSSVSAFQWVCS</sequence>
<dbReference type="PANTHER" id="PTHR44757:SF2">
    <property type="entry name" value="BIOFILM ARCHITECTURE MAINTENANCE PROTEIN MBAA"/>
    <property type="match status" value="1"/>
</dbReference>
<dbReference type="OrthoDB" id="9759607at2"/>
<evidence type="ECO:0000313" key="4">
    <source>
        <dbReference type="EMBL" id="TFB14658.1"/>
    </source>
</evidence>
<comment type="caution">
    <text evidence="4">The sequence shown here is derived from an EMBL/GenBank/DDBJ whole genome shotgun (WGS) entry which is preliminary data.</text>
</comment>
<reference evidence="4 5" key="1">
    <citation type="submission" date="2019-03" db="EMBL/GenBank/DDBJ databases">
        <authorList>
            <person name="He R.-H."/>
        </authorList>
    </citation>
    <scope>NUCLEOTIDE SEQUENCE [LARGE SCALE GENOMIC DNA]</scope>
    <source>
        <strain evidence="5">SH 714</strain>
    </source>
</reference>
<dbReference type="AlphaFoldDB" id="A0A4Y8IEE2"/>
<dbReference type="EMBL" id="SOPW01000016">
    <property type="protein sequence ID" value="TFB14658.1"/>
    <property type="molecule type" value="Genomic_DNA"/>
</dbReference>
<dbReference type="Gene3D" id="3.20.20.450">
    <property type="entry name" value="EAL domain"/>
    <property type="match status" value="1"/>
</dbReference>
<evidence type="ECO:0000313" key="5">
    <source>
        <dbReference type="Proteomes" id="UP000297975"/>
    </source>
</evidence>
<keyword evidence="1" id="KW-0472">Membrane</keyword>
<evidence type="ECO:0000259" key="3">
    <source>
        <dbReference type="PROSITE" id="PS50887"/>
    </source>
</evidence>
<keyword evidence="5" id="KW-1185">Reference proteome</keyword>
<keyword evidence="1" id="KW-1133">Transmembrane helix</keyword>
<keyword evidence="1" id="KW-0812">Transmembrane</keyword>
<dbReference type="SUPFAM" id="SSF55073">
    <property type="entry name" value="Nucleotide cyclase"/>
    <property type="match status" value="1"/>
</dbReference>
<dbReference type="SMART" id="SM00267">
    <property type="entry name" value="GGDEF"/>
    <property type="match status" value="1"/>
</dbReference>
<dbReference type="Gene3D" id="3.30.70.270">
    <property type="match status" value="1"/>
</dbReference>
<dbReference type="PROSITE" id="PS50883">
    <property type="entry name" value="EAL"/>
    <property type="match status" value="1"/>
</dbReference>
<evidence type="ECO:0000259" key="2">
    <source>
        <dbReference type="PROSITE" id="PS50883"/>
    </source>
</evidence>
<dbReference type="CDD" id="cd01948">
    <property type="entry name" value="EAL"/>
    <property type="match status" value="1"/>
</dbReference>
<gene>
    <name evidence="4" type="ORF">E3U55_13620</name>
</gene>
<dbReference type="PROSITE" id="PS50887">
    <property type="entry name" value="GGDEF"/>
    <property type="match status" value="1"/>
</dbReference>
<dbReference type="Proteomes" id="UP000297975">
    <property type="component" value="Unassembled WGS sequence"/>
</dbReference>
<dbReference type="FunFam" id="3.20.20.450:FF:000001">
    <property type="entry name" value="Cyclic di-GMP phosphodiesterase yahA"/>
    <property type="match status" value="1"/>
</dbReference>
<dbReference type="SUPFAM" id="SSF141868">
    <property type="entry name" value="EAL domain-like"/>
    <property type="match status" value="1"/>
</dbReference>